<dbReference type="GO" id="GO:0003724">
    <property type="term" value="F:RNA helicase activity"/>
    <property type="evidence" value="ECO:0007669"/>
    <property type="project" value="TreeGrafter"/>
</dbReference>
<dbReference type="InterPro" id="IPR014001">
    <property type="entry name" value="Helicase_ATP-bd"/>
</dbReference>
<reference evidence="11 12" key="1">
    <citation type="submission" date="2016-10" db="EMBL/GenBank/DDBJ databases">
        <authorList>
            <person name="Varghese N."/>
            <person name="Submissions S."/>
        </authorList>
    </citation>
    <scope>NUCLEOTIDE SEQUENCE [LARGE SCALE GENOMIC DNA]</scope>
    <source>
        <strain evidence="11 12">PL 12/M</strain>
    </source>
</reference>
<evidence type="ECO:0000256" key="7">
    <source>
        <dbReference type="ARBA" id="ARBA00022806"/>
    </source>
</evidence>
<protein>
    <submittedName>
        <fullName evidence="11">CRISPR-associated helicase, Cas3 family</fullName>
    </submittedName>
</protein>
<dbReference type="NCBIfam" id="TIGR01587">
    <property type="entry name" value="cas3_core"/>
    <property type="match status" value="1"/>
</dbReference>
<proteinExistence type="inferred from homology"/>
<keyword evidence="12" id="KW-1185">Reference proteome</keyword>
<dbReference type="GO" id="GO:0140097">
    <property type="term" value="F:catalytic activity, acting on DNA"/>
    <property type="evidence" value="ECO:0007669"/>
    <property type="project" value="UniProtKB-ARBA"/>
</dbReference>
<evidence type="ECO:0000256" key="6">
    <source>
        <dbReference type="ARBA" id="ARBA00022801"/>
    </source>
</evidence>
<dbReference type="RefSeq" id="WP_091708095.1">
    <property type="nucleotide sequence ID" value="NZ_FNCA01000001.1"/>
</dbReference>
<dbReference type="SUPFAM" id="SSF52540">
    <property type="entry name" value="P-loop containing nucleoside triphosphate hydrolases"/>
    <property type="match status" value="1"/>
</dbReference>
<evidence type="ECO:0000259" key="10">
    <source>
        <dbReference type="PROSITE" id="PS51643"/>
    </source>
</evidence>
<dbReference type="GO" id="GO:0005524">
    <property type="term" value="F:ATP binding"/>
    <property type="evidence" value="ECO:0007669"/>
    <property type="project" value="UniProtKB-KW"/>
</dbReference>
<dbReference type="EMBL" id="FNCA01000001">
    <property type="protein sequence ID" value="SDF31184.1"/>
    <property type="molecule type" value="Genomic_DNA"/>
</dbReference>
<keyword evidence="3" id="KW-0540">Nuclease</keyword>
<dbReference type="PANTHER" id="PTHR47963:SF9">
    <property type="entry name" value="CRISPR-ASSOCIATED ENDONUCLEASE_HELICASE CAS3"/>
    <property type="match status" value="1"/>
</dbReference>
<dbReference type="PROSITE" id="PS51643">
    <property type="entry name" value="HD_CAS3"/>
    <property type="match status" value="1"/>
</dbReference>
<comment type="similarity">
    <text evidence="2">In the central section; belongs to the CRISPR-associated helicase Cas3 family.</text>
</comment>
<evidence type="ECO:0000256" key="8">
    <source>
        <dbReference type="ARBA" id="ARBA00022840"/>
    </source>
</evidence>
<dbReference type="GO" id="GO:0051607">
    <property type="term" value="P:defense response to virus"/>
    <property type="evidence" value="ECO:0007669"/>
    <property type="project" value="UniProtKB-KW"/>
</dbReference>
<dbReference type="Pfam" id="PF00270">
    <property type="entry name" value="DEAD"/>
    <property type="match status" value="1"/>
</dbReference>
<dbReference type="InterPro" id="IPR006474">
    <property type="entry name" value="Helicase_Cas3_CRISPR-ass_core"/>
</dbReference>
<dbReference type="GO" id="GO:0046872">
    <property type="term" value="F:metal ion binding"/>
    <property type="evidence" value="ECO:0007669"/>
    <property type="project" value="UniProtKB-KW"/>
</dbReference>
<dbReference type="InterPro" id="IPR050547">
    <property type="entry name" value="DEAD_box_RNA_helicases"/>
</dbReference>
<dbReference type="AlphaFoldDB" id="A0A7Z7AX39"/>
<evidence type="ECO:0000256" key="1">
    <source>
        <dbReference type="ARBA" id="ARBA00006847"/>
    </source>
</evidence>
<organism evidence="11 12">
    <name type="scientific">Methanolobus vulcani</name>
    <dbReference type="NCBI Taxonomy" id="38026"/>
    <lineage>
        <taxon>Archaea</taxon>
        <taxon>Methanobacteriati</taxon>
        <taxon>Methanobacteriota</taxon>
        <taxon>Stenosarchaea group</taxon>
        <taxon>Methanomicrobia</taxon>
        <taxon>Methanosarcinales</taxon>
        <taxon>Methanosarcinaceae</taxon>
        <taxon>Methanolobus</taxon>
    </lineage>
</organism>
<dbReference type="InterPro" id="IPR006483">
    <property type="entry name" value="CRISPR-assoc_Cas3_HD"/>
</dbReference>
<dbReference type="NCBIfam" id="NF007248">
    <property type="entry name" value="PRK09694.1"/>
    <property type="match status" value="1"/>
</dbReference>
<name>A0A7Z7AX39_9EURY</name>
<dbReference type="Pfam" id="PF22590">
    <property type="entry name" value="Cas3-like_C_2"/>
    <property type="match status" value="1"/>
</dbReference>
<evidence type="ECO:0000256" key="3">
    <source>
        <dbReference type="ARBA" id="ARBA00022722"/>
    </source>
</evidence>
<dbReference type="NCBIfam" id="TIGR01596">
    <property type="entry name" value="cas3_HD"/>
    <property type="match status" value="1"/>
</dbReference>
<keyword evidence="7" id="KW-0347">Helicase</keyword>
<dbReference type="InterPro" id="IPR038257">
    <property type="entry name" value="CRISPR-assoc_Cas3_HD_sf"/>
</dbReference>
<dbReference type="OrthoDB" id="43851at2157"/>
<dbReference type="CDD" id="cd09641">
    <property type="entry name" value="Cas3''_I"/>
    <property type="match status" value="1"/>
</dbReference>
<evidence type="ECO:0000256" key="4">
    <source>
        <dbReference type="ARBA" id="ARBA00022723"/>
    </source>
</evidence>
<dbReference type="GO" id="GO:0004518">
    <property type="term" value="F:nuclease activity"/>
    <property type="evidence" value="ECO:0007669"/>
    <property type="project" value="UniProtKB-KW"/>
</dbReference>
<dbReference type="Gene3D" id="1.10.3210.30">
    <property type="match status" value="1"/>
</dbReference>
<evidence type="ECO:0000313" key="12">
    <source>
        <dbReference type="Proteomes" id="UP000199259"/>
    </source>
</evidence>
<keyword evidence="8" id="KW-0067">ATP-binding</keyword>
<dbReference type="InterPro" id="IPR054712">
    <property type="entry name" value="Cas3-like_dom"/>
</dbReference>
<comment type="caution">
    <text evidence="11">The sequence shown here is derived from an EMBL/GenBank/DDBJ whole genome shotgun (WGS) entry which is preliminary data.</text>
</comment>
<dbReference type="GO" id="GO:0003723">
    <property type="term" value="F:RNA binding"/>
    <property type="evidence" value="ECO:0007669"/>
    <property type="project" value="TreeGrafter"/>
</dbReference>
<dbReference type="Pfam" id="PF18019">
    <property type="entry name" value="Cas3_HD"/>
    <property type="match status" value="1"/>
</dbReference>
<dbReference type="SMART" id="SM00490">
    <property type="entry name" value="HELICc"/>
    <property type="match status" value="1"/>
</dbReference>
<comment type="similarity">
    <text evidence="1">In the N-terminal section; belongs to the CRISPR-associated nuclease Cas3-HD family.</text>
</comment>
<feature type="domain" description="HD Cas3-type" evidence="10">
    <location>
        <begin position="12"/>
        <end position="208"/>
    </location>
</feature>
<evidence type="ECO:0000256" key="5">
    <source>
        <dbReference type="ARBA" id="ARBA00022741"/>
    </source>
</evidence>
<dbReference type="Proteomes" id="UP000199259">
    <property type="component" value="Unassembled WGS sequence"/>
</dbReference>
<dbReference type="GO" id="GO:0016787">
    <property type="term" value="F:hydrolase activity"/>
    <property type="evidence" value="ECO:0007669"/>
    <property type="project" value="UniProtKB-KW"/>
</dbReference>
<dbReference type="Gene3D" id="3.40.50.300">
    <property type="entry name" value="P-loop containing nucleotide triphosphate hydrolases"/>
    <property type="match status" value="2"/>
</dbReference>
<dbReference type="PANTHER" id="PTHR47963">
    <property type="entry name" value="DEAD-BOX ATP-DEPENDENT RNA HELICASE 47, MITOCHONDRIAL"/>
    <property type="match status" value="1"/>
</dbReference>
<dbReference type="InterPro" id="IPR011545">
    <property type="entry name" value="DEAD/DEAH_box_helicase_dom"/>
</dbReference>
<evidence type="ECO:0000313" key="11">
    <source>
        <dbReference type="EMBL" id="SDF31184.1"/>
    </source>
</evidence>
<keyword evidence="9" id="KW-0051">Antiviral defense</keyword>
<keyword evidence="5" id="KW-0547">Nucleotide-binding</keyword>
<dbReference type="SMART" id="SM00487">
    <property type="entry name" value="DEXDc"/>
    <property type="match status" value="1"/>
</dbReference>
<keyword evidence="4" id="KW-0479">Metal-binding</keyword>
<evidence type="ECO:0000256" key="2">
    <source>
        <dbReference type="ARBA" id="ARBA00009046"/>
    </source>
</evidence>
<keyword evidence="6" id="KW-0378">Hydrolase</keyword>
<accession>A0A7Z7AX39</accession>
<gene>
    <name evidence="11" type="ORF">SAMN04488589_0312</name>
</gene>
<dbReference type="InterPro" id="IPR001650">
    <property type="entry name" value="Helicase_C-like"/>
</dbReference>
<evidence type="ECO:0000256" key="9">
    <source>
        <dbReference type="ARBA" id="ARBA00023118"/>
    </source>
</evidence>
<dbReference type="InterPro" id="IPR027417">
    <property type="entry name" value="P-loop_NTPase"/>
</dbReference>
<sequence length="862" mass="98860">MKEIFKYWGKAEESIWHPLPYHCMDVAAVADKWWENSPSIRHRFSHETGLFEEQAHAWVMFFVALHDLGKFDVRFQMKVLDLAETNYNANLPKNLGTKNYFHGDEGYKWFVLESDIYFENVAYRQQDWLQNWFAAVAGHHGSIPTNAEPNFPPFVDESVTVQDCLARQMLIQELNRIFLEPAGISFDNIPTENPPVLLAGFCSVCDWLGSNREHFEFQQIESSNEASLEDYFSSRKENALKALNDFGLLAHVHTIGGMQALYPDYTPQNIQTLIDRLSVEQSLIIVEASTGSGKTEAALAYASRLLADSLADSIVFALPTQATANAMLDRLENVAYKIFESNDNVILAHGKRDSNEHFKRMIERHRQSINPQGDLEAGAQCSEWLSSSRKRAFLGQIAVTTVDQVMLSAIRPLKHYFVRSFGIGKSVLIIDEIHAYDAYMYGILEAVIKQQKQAGGSVILLSATLPAYQKQSLCSAWGTDAVIDEKEYPLILQATDSDVHIFKLETRNNIQDKIVEIELWKTDDCSISNEQLEQIVKAAEEGAKVGIVCNLVDDAQRYAHLLGEMASIPVDIFHSRYRYCDRMNKEKTVLDNYDKKSPDQGRILVGTQVIEQSLDIDFDWMISFICPIDLLFQRMGRLHRHLKQRPDSYNKPRCTVVMPNIADVDLTDNPKKIYGLHNFVYKNTRVLWRTQCLLEQNNTIQFPEAYRDWIERVYDKSRWENEPESLTKLHEEYETEEWASKWISKGLTQADTFFMDSEGNANSLTREGKMNLSVIPVTEEAGVRYFLDGLPVPKPDDKFDRELLSQNSLGVPDSNFWRSILPENRDGLYYLAMTKTDEGWRFDYDGGYLLYTQDRGLQKGKI</sequence>